<accession>A0ABQ2GKR7</accession>
<dbReference type="SUPFAM" id="SSF53807">
    <property type="entry name" value="Helical backbone' metal receptor"/>
    <property type="match status" value="1"/>
</dbReference>
<dbReference type="RefSeq" id="WP_188864916.1">
    <property type="nucleotide sequence ID" value="NZ_BMNW01000002.1"/>
</dbReference>
<dbReference type="PANTHER" id="PTHR30532:SF1">
    <property type="entry name" value="IRON(3+)-HYDROXAMATE-BINDING PROTEIN FHUD"/>
    <property type="match status" value="1"/>
</dbReference>
<sequence>MLLGSTLAYSAETPQRVVALTWEAAEHLVEMGITPLAVADADDYKVWVVRPALPEAVLNAGSRVEPNLELLAELKPDLIISSPALDDLRDKLERIAPVESFDSYRQDHNNYETARQNYLKLARQFNHLDQAQQRLAEMDTHIAGLRQQVIDHFHGRLPEVTIIRFSTPAVAYVYGDNSMPQYAMDLLHLKPAYPLPATAWGITQKPISELGRIHEGVVLHIEPFSQKDKLFPTRLWQAMPFVQNHRFATVRSTWTYGGVFSVEYLAESLVDALLSLQPE</sequence>
<keyword evidence="5" id="KW-0732">Signal</keyword>
<evidence type="ECO:0000256" key="2">
    <source>
        <dbReference type="ARBA" id="ARBA00008814"/>
    </source>
</evidence>
<organism evidence="7 8">
    <name type="scientific">Pseudomonas asuensis</name>
    <dbReference type="NCBI Taxonomy" id="1825787"/>
    <lineage>
        <taxon>Bacteria</taxon>
        <taxon>Pseudomonadati</taxon>
        <taxon>Pseudomonadota</taxon>
        <taxon>Gammaproteobacteria</taxon>
        <taxon>Pseudomonadales</taxon>
        <taxon>Pseudomonadaceae</taxon>
        <taxon>Pseudomonas</taxon>
    </lineage>
</organism>
<name>A0ABQ2GKR7_9PSED</name>
<keyword evidence="3" id="KW-0813">Transport</keyword>
<evidence type="ECO:0000259" key="6">
    <source>
        <dbReference type="PROSITE" id="PS50983"/>
    </source>
</evidence>
<dbReference type="Gene3D" id="3.40.50.1980">
    <property type="entry name" value="Nitrogenase molybdenum iron protein domain"/>
    <property type="match status" value="2"/>
</dbReference>
<dbReference type="PRINTS" id="PR01715">
    <property type="entry name" value="FERRIBNDNGPP"/>
</dbReference>
<proteinExistence type="inferred from homology"/>
<evidence type="ECO:0000256" key="5">
    <source>
        <dbReference type="ARBA" id="ARBA00022729"/>
    </source>
</evidence>
<evidence type="ECO:0000313" key="8">
    <source>
        <dbReference type="Proteomes" id="UP000616499"/>
    </source>
</evidence>
<feature type="domain" description="Fe/B12 periplasmic-binding" evidence="6">
    <location>
        <begin position="16"/>
        <end position="277"/>
    </location>
</feature>
<keyword evidence="4" id="KW-0408">Iron</keyword>
<dbReference type="PROSITE" id="PS50983">
    <property type="entry name" value="FE_B12_PBP"/>
    <property type="match status" value="1"/>
</dbReference>
<evidence type="ECO:0000256" key="4">
    <source>
        <dbReference type="ARBA" id="ARBA00022496"/>
    </source>
</evidence>
<evidence type="ECO:0000313" key="7">
    <source>
        <dbReference type="EMBL" id="GGM00201.1"/>
    </source>
</evidence>
<gene>
    <name evidence="7" type="ORF">GCM10009425_09140</name>
</gene>
<evidence type="ECO:0000256" key="1">
    <source>
        <dbReference type="ARBA" id="ARBA00004196"/>
    </source>
</evidence>
<dbReference type="EMBL" id="BMNW01000002">
    <property type="protein sequence ID" value="GGM00201.1"/>
    <property type="molecule type" value="Genomic_DNA"/>
</dbReference>
<dbReference type="Pfam" id="PF01497">
    <property type="entry name" value="Peripla_BP_2"/>
    <property type="match status" value="1"/>
</dbReference>
<keyword evidence="4" id="KW-0410">Iron transport</keyword>
<dbReference type="CDD" id="cd01146">
    <property type="entry name" value="FhuD"/>
    <property type="match status" value="1"/>
</dbReference>
<dbReference type="InterPro" id="IPR002491">
    <property type="entry name" value="ABC_transptr_periplasmic_BD"/>
</dbReference>
<dbReference type="InterPro" id="IPR051313">
    <property type="entry name" value="Bact_iron-sidero_bind"/>
</dbReference>
<protein>
    <submittedName>
        <fullName evidence="7">Iron-hydroxamate ABC transporter substrate-binding protein</fullName>
    </submittedName>
</protein>
<comment type="subcellular location">
    <subcellularLocation>
        <location evidence="1">Cell envelope</location>
    </subcellularLocation>
</comment>
<dbReference type="PANTHER" id="PTHR30532">
    <property type="entry name" value="IRON III DICITRATE-BINDING PERIPLASMIC PROTEIN"/>
    <property type="match status" value="1"/>
</dbReference>
<keyword evidence="4" id="KW-0406">Ion transport</keyword>
<reference evidence="8" key="1">
    <citation type="journal article" date="2019" name="Int. J. Syst. Evol. Microbiol.">
        <title>The Global Catalogue of Microorganisms (GCM) 10K type strain sequencing project: providing services to taxonomists for standard genome sequencing and annotation.</title>
        <authorList>
            <consortium name="The Broad Institute Genomics Platform"/>
            <consortium name="The Broad Institute Genome Sequencing Center for Infectious Disease"/>
            <person name="Wu L."/>
            <person name="Ma J."/>
        </authorList>
    </citation>
    <scope>NUCLEOTIDE SEQUENCE [LARGE SCALE GENOMIC DNA]</scope>
    <source>
        <strain evidence="8">JCM 13501</strain>
    </source>
</reference>
<keyword evidence="8" id="KW-1185">Reference proteome</keyword>
<comment type="caution">
    <text evidence="7">The sequence shown here is derived from an EMBL/GenBank/DDBJ whole genome shotgun (WGS) entry which is preliminary data.</text>
</comment>
<comment type="similarity">
    <text evidence="2">Belongs to the bacterial solute-binding protein 8 family.</text>
</comment>
<dbReference type="Proteomes" id="UP000616499">
    <property type="component" value="Unassembled WGS sequence"/>
</dbReference>
<evidence type="ECO:0000256" key="3">
    <source>
        <dbReference type="ARBA" id="ARBA00022448"/>
    </source>
</evidence>